<dbReference type="Proteomes" id="UP001623348">
    <property type="component" value="Unassembled WGS sequence"/>
</dbReference>
<protein>
    <recommendedName>
        <fullName evidence="4">Glycerol kinase</fullName>
    </recommendedName>
</protein>
<dbReference type="PANTHER" id="PTHR33395">
    <property type="entry name" value="TRANSCRIPTASE, PUTATIVE-RELATED-RELATED"/>
    <property type="match status" value="1"/>
</dbReference>
<keyword evidence="1" id="KW-0732">Signal</keyword>
<dbReference type="AlphaFoldDB" id="A0ABC9WEH8"/>
<feature type="chain" id="PRO_5044832155" description="Glycerol kinase" evidence="1">
    <location>
        <begin position="20"/>
        <end position="122"/>
    </location>
</feature>
<feature type="signal peptide" evidence="1">
    <location>
        <begin position="1"/>
        <end position="19"/>
    </location>
</feature>
<accession>A0ABC9WEH8</accession>
<organism evidence="2 3">
    <name type="scientific">Grus japonensis</name>
    <name type="common">Japanese crane</name>
    <name type="synonym">Red-crowned crane</name>
    <dbReference type="NCBI Taxonomy" id="30415"/>
    <lineage>
        <taxon>Eukaryota</taxon>
        <taxon>Metazoa</taxon>
        <taxon>Chordata</taxon>
        <taxon>Craniata</taxon>
        <taxon>Vertebrata</taxon>
        <taxon>Euteleostomi</taxon>
        <taxon>Archelosauria</taxon>
        <taxon>Archosauria</taxon>
        <taxon>Dinosauria</taxon>
        <taxon>Saurischia</taxon>
        <taxon>Theropoda</taxon>
        <taxon>Coelurosauria</taxon>
        <taxon>Aves</taxon>
        <taxon>Neognathae</taxon>
        <taxon>Neoaves</taxon>
        <taxon>Gruiformes</taxon>
        <taxon>Gruidae</taxon>
        <taxon>Grus</taxon>
    </lineage>
</organism>
<sequence length="122" mass="13997">MLCLIPQTILLLFVDMVAATILSVETQKEVQKDLALTNKEMLMKNVKLKGSLVCSDHEMVELKILRAVRRVHSKIISLDFRREDFGLFRDLLGRVPWDKALEGKGAQDSWLVFKDDLLQAQE</sequence>
<reference evidence="2 3" key="1">
    <citation type="submission" date="2024-06" db="EMBL/GenBank/DDBJ databases">
        <title>The draft genome of Grus japonensis, version 3.</title>
        <authorList>
            <person name="Nabeshima K."/>
            <person name="Suzuki S."/>
            <person name="Onuma M."/>
        </authorList>
    </citation>
    <scope>NUCLEOTIDE SEQUENCE [LARGE SCALE GENOMIC DNA]</scope>
    <source>
        <strain evidence="2 3">451A</strain>
    </source>
</reference>
<evidence type="ECO:0000313" key="3">
    <source>
        <dbReference type="Proteomes" id="UP001623348"/>
    </source>
</evidence>
<name>A0ABC9WEH8_GRUJA</name>
<dbReference type="EMBL" id="BAAFJT010000002">
    <property type="protein sequence ID" value="GAB0183676.1"/>
    <property type="molecule type" value="Genomic_DNA"/>
</dbReference>
<evidence type="ECO:0000313" key="2">
    <source>
        <dbReference type="EMBL" id="GAB0183676.1"/>
    </source>
</evidence>
<comment type="caution">
    <text evidence="2">The sequence shown here is derived from an EMBL/GenBank/DDBJ whole genome shotgun (WGS) entry which is preliminary data.</text>
</comment>
<gene>
    <name evidence="2" type="ORF">GRJ2_000832900</name>
</gene>
<evidence type="ECO:0008006" key="4">
    <source>
        <dbReference type="Google" id="ProtNLM"/>
    </source>
</evidence>
<keyword evidence="3" id="KW-1185">Reference proteome</keyword>
<evidence type="ECO:0000256" key="1">
    <source>
        <dbReference type="SAM" id="SignalP"/>
    </source>
</evidence>
<dbReference type="PANTHER" id="PTHR33395:SF22">
    <property type="entry name" value="REVERSE TRANSCRIPTASE DOMAIN-CONTAINING PROTEIN"/>
    <property type="match status" value="1"/>
</dbReference>
<proteinExistence type="predicted"/>